<feature type="non-terminal residue" evidence="1">
    <location>
        <position position="1"/>
    </location>
</feature>
<organism evidence="1 2">
    <name type="scientific">Racocetra fulgida</name>
    <dbReference type="NCBI Taxonomy" id="60492"/>
    <lineage>
        <taxon>Eukaryota</taxon>
        <taxon>Fungi</taxon>
        <taxon>Fungi incertae sedis</taxon>
        <taxon>Mucoromycota</taxon>
        <taxon>Glomeromycotina</taxon>
        <taxon>Glomeromycetes</taxon>
        <taxon>Diversisporales</taxon>
        <taxon>Gigasporaceae</taxon>
        <taxon>Racocetra</taxon>
    </lineage>
</organism>
<dbReference type="EMBL" id="CAJVPZ010018219">
    <property type="protein sequence ID" value="CAG8685362.1"/>
    <property type="molecule type" value="Genomic_DNA"/>
</dbReference>
<reference evidence="1" key="1">
    <citation type="submission" date="2021-06" db="EMBL/GenBank/DDBJ databases">
        <authorList>
            <person name="Kallberg Y."/>
            <person name="Tangrot J."/>
            <person name="Rosling A."/>
        </authorList>
    </citation>
    <scope>NUCLEOTIDE SEQUENCE</scope>
    <source>
        <strain evidence="1">IN212</strain>
    </source>
</reference>
<comment type="caution">
    <text evidence="1">The sequence shown here is derived from an EMBL/GenBank/DDBJ whole genome shotgun (WGS) entry which is preliminary data.</text>
</comment>
<evidence type="ECO:0000313" key="2">
    <source>
        <dbReference type="Proteomes" id="UP000789396"/>
    </source>
</evidence>
<dbReference type="Proteomes" id="UP000789396">
    <property type="component" value="Unassembled WGS sequence"/>
</dbReference>
<proteinExistence type="predicted"/>
<dbReference type="OrthoDB" id="2440646at2759"/>
<keyword evidence="2" id="KW-1185">Reference proteome</keyword>
<evidence type="ECO:0000313" key="1">
    <source>
        <dbReference type="EMBL" id="CAG8685362.1"/>
    </source>
</evidence>
<accession>A0A9N9EP94</accession>
<protein>
    <submittedName>
        <fullName evidence="1">7716_t:CDS:1</fullName>
    </submittedName>
</protein>
<name>A0A9N9EP94_9GLOM</name>
<sequence length="211" mass="25106">MTRKDKKNRSCKHCGYICTMLQKLREYLNRKNPYRPCISLVLLPQNPEPLLEPKQNSELLLKNLFQVVETHEFSIKNANDRLPDETIWKWGSRLRKRYKELSCQVLYDTLLQIDEEAYNNIEPTKQTKEEQKFFEEPKIELVKRQVEKNKQFENITLEADQTDKEFERLSMITGDNEKSIIFREQNIGPALKRRAVAVHNTKVPRYHPDNG</sequence>
<gene>
    <name evidence="1" type="ORF">RFULGI_LOCUS9791</name>
</gene>
<dbReference type="AlphaFoldDB" id="A0A9N9EP94"/>